<sequence>MMQSSPSGEDGVSGESCCHSKKVQEVKLGPKAPVKPSSESSPRIKAPGWASTDGALQESNVRQGTLSGPKGENPRQHLQNTCPSAGNTLKPSSFTYYDKHTMASLQRAMSALTVKPDMGRQRHEPPHINEWGYVDFKPGDVENPRNWSHKRRWVITSLAVLLAMNGNFASSIFSASLDSVVEEFKISEVTAALATTLFLLGFCAGPFIFAPLSEFYGRRWIFYITFVAYMAFTFLCAFPPNFGGLLVGRFLAGTFISAPLSTTPGVLVDLWDPIERGNATAIFSLASWIGPSLGPVVSGFVQLKKDWRWGVYSVLWFGAITTALMFTIPETHSPTILAQKSKRARQSGITRYESVQTEGEAHEPKLHHLYKLALTRPWILMFDLISLLCSIYTCIVFTLQFMLFSIYPIVFQEMRGWNAGVSQLPLIGQVVGAVLGTVVIFVDSERRRSKNASSKELLPEDRLLMAMFGGVGFPITMFWLAWSAQYNQVPWIVPTLAGTFLSASLMLIYVAIINYLTDTYAEYAASVIAANTVARSAGSAAAPLFTTQMFSALGIGGGGSLIGGVATLLAFIPFVFYWYGARIRRKSKYAFVESDQLDKVDEEADPTDYGVQPDETQHAGELSRATMNNRPEE</sequence>
<evidence type="ECO:0000313" key="1">
    <source>
        <dbReference type="EMBL" id="KAJ3537755.1"/>
    </source>
</evidence>
<gene>
    <name evidence="1" type="ORF">NM208_g6186</name>
</gene>
<reference evidence="1" key="1">
    <citation type="submission" date="2022-08" db="EMBL/GenBank/DDBJ databases">
        <title>Genome Sequence of Fusarium decemcellulare.</title>
        <authorList>
            <person name="Buettner E."/>
        </authorList>
    </citation>
    <scope>NUCLEOTIDE SEQUENCE</scope>
    <source>
        <strain evidence="1">Babe19</strain>
    </source>
</reference>
<dbReference type="Proteomes" id="UP001148629">
    <property type="component" value="Unassembled WGS sequence"/>
</dbReference>
<proteinExistence type="predicted"/>
<keyword evidence="2" id="KW-1185">Reference proteome</keyword>
<organism evidence="1 2">
    <name type="scientific">Fusarium decemcellulare</name>
    <dbReference type="NCBI Taxonomy" id="57161"/>
    <lineage>
        <taxon>Eukaryota</taxon>
        <taxon>Fungi</taxon>
        <taxon>Dikarya</taxon>
        <taxon>Ascomycota</taxon>
        <taxon>Pezizomycotina</taxon>
        <taxon>Sordariomycetes</taxon>
        <taxon>Hypocreomycetidae</taxon>
        <taxon>Hypocreales</taxon>
        <taxon>Nectriaceae</taxon>
        <taxon>Fusarium</taxon>
        <taxon>Fusarium decemcellulare species complex</taxon>
    </lineage>
</organism>
<dbReference type="EMBL" id="JANRMS010000561">
    <property type="protein sequence ID" value="KAJ3537755.1"/>
    <property type="molecule type" value="Genomic_DNA"/>
</dbReference>
<comment type="caution">
    <text evidence="1">The sequence shown here is derived from an EMBL/GenBank/DDBJ whole genome shotgun (WGS) entry which is preliminary data.</text>
</comment>
<protein>
    <submittedName>
        <fullName evidence="1">Uncharacterized protein</fullName>
    </submittedName>
</protein>
<evidence type="ECO:0000313" key="2">
    <source>
        <dbReference type="Proteomes" id="UP001148629"/>
    </source>
</evidence>
<accession>A0ACC1SEA1</accession>
<name>A0ACC1SEA1_9HYPO</name>